<dbReference type="Proteomes" id="UP000235388">
    <property type="component" value="Unassembled WGS sequence"/>
</dbReference>
<dbReference type="GO" id="GO:0051087">
    <property type="term" value="F:protein-folding chaperone binding"/>
    <property type="evidence" value="ECO:0007669"/>
    <property type="project" value="TreeGrafter"/>
</dbReference>
<evidence type="ECO:0000313" key="4">
    <source>
        <dbReference type="EMBL" id="PLW13630.1"/>
    </source>
</evidence>
<feature type="domain" description="CS" evidence="3">
    <location>
        <begin position="1"/>
        <end position="106"/>
    </location>
</feature>
<dbReference type="InterPro" id="IPR007052">
    <property type="entry name" value="CS_dom"/>
</dbReference>
<dbReference type="GO" id="GO:0051131">
    <property type="term" value="P:chaperone-mediated protein complex assembly"/>
    <property type="evidence" value="ECO:0007669"/>
    <property type="project" value="TreeGrafter"/>
</dbReference>
<dbReference type="InterPro" id="IPR008978">
    <property type="entry name" value="HSP20-like_chaperone"/>
</dbReference>
<evidence type="ECO:0000313" key="7">
    <source>
        <dbReference type="Proteomes" id="UP000235392"/>
    </source>
</evidence>
<dbReference type="GO" id="GO:0051879">
    <property type="term" value="F:Hsp90 protein binding"/>
    <property type="evidence" value="ECO:0007669"/>
    <property type="project" value="InterPro"/>
</dbReference>
<dbReference type="InterPro" id="IPR045250">
    <property type="entry name" value="p23-like"/>
</dbReference>
<accession>A0A2N5UFX7</accession>
<name>A0A2N5UFX7_9BASI</name>
<dbReference type="GO" id="GO:0006457">
    <property type="term" value="P:protein folding"/>
    <property type="evidence" value="ECO:0007669"/>
    <property type="project" value="TreeGrafter"/>
</dbReference>
<dbReference type="PANTHER" id="PTHR22932:SF1">
    <property type="entry name" value="CO-CHAPERONE PROTEIN DAF-41"/>
    <property type="match status" value="1"/>
</dbReference>
<dbReference type="Proteomes" id="UP000235392">
    <property type="component" value="Unassembled WGS sequence"/>
</dbReference>
<feature type="region of interest" description="Disordered" evidence="2">
    <location>
        <begin position="201"/>
        <end position="250"/>
    </location>
</feature>
<organism evidence="5 7">
    <name type="scientific">Puccinia coronata f. sp. avenae</name>
    <dbReference type="NCBI Taxonomy" id="200324"/>
    <lineage>
        <taxon>Eukaryota</taxon>
        <taxon>Fungi</taxon>
        <taxon>Dikarya</taxon>
        <taxon>Basidiomycota</taxon>
        <taxon>Pucciniomycotina</taxon>
        <taxon>Pucciniomycetes</taxon>
        <taxon>Pucciniales</taxon>
        <taxon>Pucciniaceae</taxon>
        <taxon>Puccinia</taxon>
    </lineage>
</organism>
<dbReference type="EMBL" id="PGCJ01000943">
    <property type="protein sequence ID" value="PLW13630.1"/>
    <property type="molecule type" value="Genomic_DNA"/>
</dbReference>
<evidence type="ECO:0000256" key="2">
    <source>
        <dbReference type="SAM" id="MobiDB-lite"/>
    </source>
</evidence>
<evidence type="ECO:0000313" key="6">
    <source>
        <dbReference type="Proteomes" id="UP000235388"/>
    </source>
</evidence>
<dbReference type="GO" id="GO:0005829">
    <property type="term" value="C:cytosol"/>
    <property type="evidence" value="ECO:0007669"/>
    <property type="project" value="TreeGrafter"/>
</dbReference>
<sequence length="250" mass="26045">MSPPEILWAQRSSSDDSARNIIYLTINATDLQPGYSLTFPTSSSISFKGTSGDSKAISPKSLEIDSLELFGEIDLEAERKEKLTGKSLQLVLTKKDLKEEYWPRLTKDKRVNFVKTDFSLWVDEDEQNGVAVDDGFASTGAPPGAGMDMEAMMAQMGGMGGMGGAGGMGGMPGMGGMAGMGGMPGMGGMGGDAGMDIEKLMAQMKAERANGAVGDSKSDDSTSSDGIPELDEPEQSTSAAAEPSPETASA</sequence>
<comment type="similarity">
    <text evidence="1">Belongs to the p23/wos2 family.</text>
</comment>
<dbReference type="GO" id="GO:0005634">
    <property type="term" value="C:nucleus"/>
    <property type="evidence" value="ECO:0007669"/>
    <property type="project" value="TreeGrafter"/>
</dbReference>
<dbReference type="PANTHER" id="PTHR22932">
    <property type="entry name" value="TELOMERASE-BINDING PROTEIN P23 HSP90 CO-CHAPERONE"/>
    <property type="match status" value="1"/>
</dbReference>
<dbReference type="OrthoDB" id="1564555at2759"/>
<reference evidence="6 7" key="1">
    <citation type="submission" date="2017-11" db="EMBL/GenBank/DDBJ databases">
        <title>De novo assembly and phasing of dikaryotic genomes from two isolates of Puccinia coronata f. sp. avenae, the causal agent of oat crown rust.</title>
        <authorList>
            <person name="Miller M.E."/>
            <person name="Zhang Y."/>
            <person name="Omidvar V."/>
            <person name="Sperschneider J."/>
            <person name="Schwessinger B."/>
            <person name="Raley C."/>
            <person name="Palmer J.M."/>
            <person name="Garnica D."/>
            <person name="Upadhyaya N."/>
            <person name="Rathjen J."/>
            <person name="Taylor J.M."/>
            <person name="Park R.F."/>
            <person name="Dodds P.N."/>
            <person name="Hirsch C.D."/>
            <person name="Kianian S.F."/>
            <person name="Figueroa M."/>
        </authorList>
    </citation>
    <scope>NUCLEOTIDE SEQUENCE [LARGE SCALE GENOMIC DNA]</scope>
    <source>
        <strain evidence="4">12NC29</strain>
        <strain evidence="5">12SD80</strain>
    </source>
</reference>
<proteinExistence type="inferred from homology"/>
<dbReference type="PROSITE" id="PS51203">
    <property type="entry name" value="CS"/>
    <property type="match status" value="1"/>
</dbReference>
<feature type="compositionally biased region" description="Low complexity" evidence="2">
    <location>
        <begin position="235"/>
        <end position="250"/>
    </location>
</feature>
<evidence type="ECO:0000259" key="3">
    <source>
        <dbReference type="PROSITE" id="PS51203"/>
    </source>
</evidence>
<keyword evidence="6" id="KW-1185">Reference proteome</keyword>
<protein>
    <recommendedName>
        <fullName evidence="3">CS domain-containing protein</fullName>
    </recommendedName>
</protein>
<dbReference type="AlphaFoldDB" id="A0A2N5UFX7"/>
<evidence type="ECO:0000313" key="5">
    <source>
        <dbReference type="EMBL" id="PLW36655.1"/>
    </source>
</evidence>
<evidence type="ECO:0000256" key="1">
    <source>
        <dbReference type="ARBA" id="ARBA00025733"/>
    </source>
</evidence>
<dbReference type="Gene3D" id="2.60.40.790">
    <property type="match status" value="1"/>
</dbReference>
<dbReference type="STRING" id="200324.A0A2N5UFX7"/>
<gene>
    <name evidence="4" type="ORF">PCANC_18433</name>
    <name evidence="5" type="ORF">PCASD_14139</name>
</gene>
<comment type="caution">
    <text evidence="5">The sequence shown here is derived from an EMBL/GenBank/DDBJ whole genome shotgun (WGS) entry which is preliminary data.</text>
</comment>
<dbReference type="SUPFAM" id="SSF49764">
    <property type="entry name" value="HSP20-like chaperones"/>
    <property type="match status" value="1"/>
</dbReference>
<dbReference type="EMBL" id="PGCI01000156">
    <property type="protein sequence ID" value="PLW36655.1"/>
    <property type="molecule type" value="Genomic_DNA"/>
</dbReference>
<dbReference type="CDD" id="cd06465">
    <property type="entry name" value="p23_hB-ind1_like"/>
    <property type="match status" value="1"/>
</dbReference>